<protein>
    <submittedName>
        <fullName evidence="2">Uncharacterized protein</fullName>
    </submittedName>
</protein>
<organism evidence="2 3">
    <name type="scientific">Portunus trituberculatus</name>
    <name type="common">Swimming crab</name>
    <name type="synonym">Neptunus trituberculatus</name>
    <dbReference type="NCBI Taxonomy" id="210409"/>
    <lineage>
        <taxon>Eukaryota</taxon>
        <taxon>Metazoa</taxon>
        <taxon>Ecdysozoa</taxon>
        <taxon>Arthropoda</taxon>
        <taxon>Crustacea</taxon>
        <taxon>Multicrustacea</taxon>
        <taxon>Malacostraca</taxon>
        <taxon>Eumalacostraca</taxon>
        <taxon>Eucarida</taxon>
        <taxon>Decapoda</taxon>
        <taxon>Pleocyemata</taxon>
        <taxon>Brachyura</taxon>
        <taxon>Eubrachyura</taxon>
        <taxon>Portunoidea</taxon>
        <taxon>Portunidae</taxon>
        <taxon>Portuninae</taxon>
        <taxon>Portunus</taxon>
    </lineage>
</organism>
<dbReference type="AlphaFoldDB" id="A0A5B7CFN2"/>
<feature type="compositionally biased region" description="Low complexity" evidence="1">
    <location>
        <begin position="50"/>
        <end position="70"/>
    </location>
</feature>
<feature type="region of interest" description="Disordered" evidence="1">
    <location>
        <begin position="1"/>
        <end position="70"/>
    </location>
</feature>
<name>A0A5B7CFN2_PORTR</name>
<dbReference type="EMBL" id="VSRR010000016">
    <property type="protein sequence ID" value="MPC08080.1"/>
    <property type="molecule type" value="Genomic_DNA"/>
</dbReference>
<evidence type="ECO:0000256" key="1">
    <source>
        <dbReference type="SAM" id="MobiDB-lite"/>
    </source>
</evidence>
<keyword evidence="3" id="KW-1185">Reference proteome</keyword>
<reference evidence="2 3" key="1">
    <citation type="submission" date="2019-05" db="EMBL/GenBank/DDBJ databases">
        <title>Another draft genome of Portunus trituberculatus and its Hox gene families provides insights of decapod evolution.</title>
        <authorList>
            <person name="Jeong J.-H."/>
            <person name="Song I."/>
            <person name="Kim S."/>
            <person name="Choi T."/>
            <person name="Kim D."/>
            <person name="Ryu S."/>
            <person name="Kim W."/>
        </authorList>
    </citation>
    <scope>NUCLEOTIDE SEQUENCE [LARGE SCALE GENOMIC DNA]</scope>
    <source>
        <tissue evidence="2">Muscle</tissue>
    </source>
</reference>
<evidence type="ECO:0000313" key="2">
    <source>
        <dbReference type="EMBL" id="MPC08080.1"/>
    </source>
</evidence>
<gene>
    <name evidence="2" type="ORF">E2C01_000653</name>
</gene>
<dbReference type="Proteomes" id="UP000324222">
    <property type="component" value="Unassembled WGS sequence"/>
</dbReference>
<accession>A0A5B7CFN2</accession>
<sequence length="70" mass="7372">MRRNCPPEEKEEGEEVGQPGGAPYCDEGAGRELEEEEEAENASPDGLSITTAEVVATRTTTTTTTATTIG</sequence>
<proteinExistence type="predicted"/>
<comment type="caution">
    <text evidence="2">The sequence shown here is derived from an EMBL/GenBank/DDBJ whole genome shotgun (WGS) entry which is preliminary data.</text>
</comment>
<evidence type="ECO:0000313" key="3">
    <source>
        <dbReference type="Proteomes" id="UP000324222"/>
    </source>
</evidence>